<dbReference type="PANTHER" id="PTHR24276">
    <property type="entry name" value="POLYSERASE-RELATED"/>
    <property type="match status" value="1"/>
</dbReference>
<feature type="signal peptide" evidence="3">
    <location>
        <begin position="1"/>
        <end position="19"/>
    </location>
</feature>
<keyword evidence="1" id="KW-1015">Disulfide bond</keyword>
<feature type="chain" id="PRO_5007296506" evidence="3">
    <location>
        <begin position="20"/>
        <end position="497"/>
    </location>
</feature>
<feature type="region of interest" description="Disordered" evidence="2">
    <location>
        <begin position="315"/>
        <end position="457"/>
    </location>
</feature>
<evidence type="ECO:0000256" key="2">
    <source>
        <dbReference type="SAM" id="MobiDB-lite"/>
    </source>
</evidence>
<dbReference type="AlphaFoldDB" id="A0A139AZ41"/>
<dbReference type="InterPro" id="IPR009003">
    <property type="entry name" value="Peptidase_S1_PA"/>
</dbReference>
<name>A0A139AZ41_GONPJ</name>
<keyword evidence="6" id="KW-1185">Reference proteome</keyword>
<dbReference type="PANTHER" id="PTHR24276:SF98">
    <property type="entry name" value="FI18310P1-RELATED"/>
    <property type="match status" value="1"/>
</dbReference>
<feature type="domain" description="Peptidase S1" evidence="4">
    <location>
        <begin position="53"/>
        <end position="310"/>
    </location>
</feature>
<evidence type="ECO:0000259" key="4">
    <source>
        <dbReference type="PROSITE" id="PS50240"/>
    </source>
</evidence>
<dbReference type="GO" id="GO:0004252">
    <property type="term" value="F:serine-type endopeptidase activity"/>
    <property type="evidence" value="ECO:0007669"/>
    <property type="project" value="InterPro"/>
</dbReference>
<feature type="compositionally biased region" description="Pro residues" evidence="2">
    <location>
        <begin position="320"/>
        <end position="390"/>
    </location>
</feature>
<evidence type="ECO:0000313" key="6">
    <source>
        <dbReference type="Proteomes" id="UP000070544"/>
    </source>
</evidence>
<feature type="compositionally biased region" description="Pro residues" evidence="2">
    <location>
        <begin position="404"/>
        <end position="416"/>
    </location>
</feature>
<dbReference type="SUPFAM" id="SSF50494">
    <property type="entry name" value="Trypsin-like serine proteases"/>
    <property type="match status" value="1"/>
</dbReference>
<dbReference type="Gene3D" id="2.40.10.10">
    <property type="entry name" value="Trypsin-like serine proteases"/>
    <property type="match status" value="1"/>
</dbReference>
<dbReference type="Proteomes" id="UP000070544">
    <property type="component" value="Unassembled WGS sequence"/>
</dbReference>
<dbReference type="InterPro" id="IPR050430">
    <property type="entry name" value="Peptidase_S1"/>
</dbReference>
<dbReference type="InterPro" id="IPR033116">
    <property type="entry name" value="TRYPSIN_SER"/>
</dbReference>
<proteinExistence type="predicted"/>
<evidence type="ECO:0000313" key="5">
    <source>
        <dbReference type="EMBL" id="KXS22001.1"/>
    </source>
</evidence>
<keyword evidence="3" id="KW-0732">Signal</keyword>
<feature type="compositionally biased region" description="Low complexity" evidence="2">
    <location>
        <begin position="391"/>
        <end position="403"/>
    </location>
</feature>
<dbReference type="OrthoDB" id="6380398at2759"/>
<sequence>MAPISKIAVTAMLCTFAAGAVSGSGTGQAAETDGHLSRRVATLSTGLKTTNFIVGGYSINPADYPYTSLLDIQPNFSIPNSINYAETCSGVLIQTTPVPVVLTTAHCGTAGIEPFATIYVGRGNKNVPCSSEQTCTQFSVLEIVINPDYAPLRGVDKNGNDLAVWALKQSAPSSAPLIAANLNTDPNFPPVGVMSQALGWGYTNVHGDQGVNPTLATTLQGVGLQVADNVICENAYFINPSARTGLACLLGSNATGIQTSTCPGDSGGPHIYNGVVYGITNFGPLVCDSGEPLVAAKTAHSKAWLDQILRTFNSKYGAPSAPPPPPPTPPAPAPSPPAVAPTPPPPASTPPVPAPNPPVTGAPPTSPAAPPPSNAPPLAPVSPPPPPGNAPPQTLNPPGNQPVLPVPPTGAPPPNSPTATSQNPALATFGLSGTQLPGILGGDGGSSSVSTPPPTVIQTEGNATNKVTPARSAATKRSWSHTLGALTITSIVFLMFQ</sequence>
<keyword evidence="5" id="KW-0378">Hydrolase</keyword>
<reference evidence="5 6" key="1">
    <citation type="journal article" date="2015" name="Genome Biol. Evol.">
        <title>Phylogenomic analyses indicate that early fungi evolved digesting cell walls of algal ancestors of land plants.</title>
        <authorList>
            <person name="Chang Y."/>
            <person name="Wang S."/>
            <person name="Sekimoto S."/>
            <person name="Aerts A.L."/>
            <person name="Choi C."/>
            <person name="Clum A."/>
            <person name="LaButti K.M."/>
            <person name="Lindquist E.A."/>
            <person name="Yee Ngan C."/>
            <person name="Ohm R.A."/>
            <person name="Salamov A.A."/>
            <person name="Grigoriev I.V."/>
            <person name="Spatafora J.W."/>
            <person name="Berbee M.L."/>
        </authorList>
    </citation>
    <scope>NUCLEOTIDE SEQUENCE [LARGE SCALE GENOMIC DNA]</scope>
    <source>
        <strain evidence="5 6">JEL478</strain>
    </source>
</reference>
<organism evidence="5 6">
    <name type="scientific">Gonapodya prolifera (strain JEL478)</name>
    <name type="common">Monoblepharis prolifera</name>
    <dbReference type="NCBI Taxonomy" id="1344416"/>
    <lineage>
        <taxon>Eukaryota</taxon>
        <taxon>Fungi</taxon>
        <taxon>Fungi incertae sedis</taxon>
        <taxon>Chytridiomycota</taxon>
        <taxon>Chytridiomycota incertae sedis</taxon>
        <taxon>Monoblepharidomycetes</taxon>
        <taxon>Monoblepharidales</taxon>
        <taxon>Gonapodyaceae</taxon>
        <taxon>Gonapodya</taxon>
    </lineage>
</organism>
<dbReference type="STRING" id="1344416.A0A139AZ41"/>
<keyword evidence="5" id="KW-0645">Protease</keyword>
<dbReference type="GO" id="GO:0006508">
    <property type="term" value="P:proteolysis"/>
    <property type="evidence" value="ECO:0007669"/>
    <property type="project" value="UniProtKB-KW"/>
</dbReference>
<dbReference type="SMART" id="SM00020">
    <property type="entry name" value="Tryp_SPc"/>
    <property type="match status" value="1"/>
</dbReference>
<dbReference type="PROSITE" id="PS00135">
    <property type="entry name" value="TRYPSIN_SER"/>
    <property type="match status" value="1"/>
</dbReference>
<dbReference type="PRINTS" id="PR01217">
    <property type="entry name" value="PRICHEXTENSN"/>
</dbReference>
<dbReference type="InterPro" id="IPR001254">
    <property type="entry name" value="Trypsin_dom"/>
</dbReference>
<gene>
    <name evidence="5" type="ORF">M427DRAFT_129787</name>
</gene>
<evidence type="ECO:0000256" key="1">
    <source>
        <dbReference type="ARBA" id="ARBA00023157"/>
    </source>
</evidence>
<evidence type="ECO:0000256" key="3">
    <source>
        <dbReference type="SAM" id="SignalP"/>
    </source>
</evidence>
<protein>
    <submittedName>
        <fullName evidence="5">Trypsin-like serine protease</fullName>
    </submittedName>
</protein>
<dbReference type="PROSITE" id="PS50240">
    <property type="entry name" value="TRYPSIN_DOM"/>
    <property type="match status" value="1"/>
</dbReference>
<dbReference type="Pfam" id="PF00089">
    <property type="entry name" value="Trypsin"/>
    <property type="match status" value="1"/>
</dbReference>
<accession>A0A139AZ41</accession>
<dbReference type="EMBL" id="KQ965731">
    <property type="protein sequence ID" value="KXS22001.1"/>
    <property type="molecule type" value="Genomic_DNA"/>
</dbReference>
<dbReference type="InterPro" id="IPR043504">
    <property type="entry name" value="Peptidase_S1_PA_chymotrypsin"/>
</dbReference>